<dbReference type="InterPro" id="IPR001296">
    <property type="entry name" value="Glyco_trans_1"/>
</dbReference>
<evidence type="ECO:0000313" key="3">
    <source>
        <dbReference type="Proteomes" id="UP001257659"/>
    </source>
</evidence>
<keyword evidence="3" id="KW-1185">Reference proteome</keyword>
<organism evidence="2 3">
    <name type="scientific">Mesonia maritima</name>
    <dbReference type="NCBI Taxonomy" id="1793873"/>
    <lineage>
        <taxon>Bacteria</taxon>
        <taxon>Pseudomonadati</taxon>
        <taxon>Bacteroidota</taxon>
        <taxon>Flavobacteriia</taxon>
        <taxon>Flavobacteriales</taxon>
        <taxon>Flavobacteriaceae</taxon>
        <taxon>Mesonia</taxon>
    </lineage>
</organism>
<dbReference type="SUPFAM" id="SSF53756">
    <property type="entry name" value="UDP-Glycosyltransferase/glycogen phosphorylase"/>
    <property type="match status" value="1"/>
</dbReference>
<sequence>MYFKEVLRKRYQLKTPIYIYPSGGINTELFKPASLKQNENFIISFVSRIDKGKGWKTFLTLVEKMNQSGIETEALIAGDGKEKEVLLEAIKNHPYKNQITYLGFQEKEKLANIYQQSDAFIFATELPESLGLVGLEAMACGSIVFARKIGGPAYYINNNENGFLFLDDDDLFSRITEFYNTSSERKNNLKKNAITTAIKYNSKEVSLNLYKNFTRIHEQN</sequence>
<reference evidence="2 3" key="1">
    <citation type="submission" date="2023-07" db="EMBL/GenBank/DDBJ databases">
        <title>Genomic Encyclopedia of Type Strains, Phase IV (KMG-IV): sequencing the most valuable type-strain genomes for metagenomic binning, comparative biology and taxonomic classification.</title>
        <authorList>
            <person name="Goeker M."/>
        </authorList>
    </citation>
    <scope>NUCLEOTIDE SEQUENCE [LARGE SCALE GENOMIC DNA]</scope>
    <source>
        <strain evidence="2 3">DSM 102814</strain>
    </source>
</reference>
<gene>
    <name evidence="2" type="ORF">GGR31_000432</name>
</gene>
<proteinExistence type="predicted"/>
<dbReference type="Gene3D" id="3.40.50.2000">
    <property type="entry name" value="Glycogen Phosphorylase B"/>
    <property type="match status" value="1"/>
</dbReference>
<name>A0ABU1K2I0_9FLAO</name>
<protein>
    <submittedName>
        <fullName evidence="2">Glycosyltransferase involved in cell wall biosynthesis</fullName>
    </submittedName>
</protein>
<evidence type="ECO:0000259" key="1">
    <source>
        <dbReference type="Pfam" id="PF00534"/>
    </source>
</evidence>
<dbReference type="PANTHER" id="PTHR45947:SF3">
    <property type="entry name" value="SULFOQUINOVOSYL TRANSFERASE SQD2"/>
    <property type="match status" value="1"/>
</dbReference>
<feature type="domain" description="Glycosyl transferase family 1" evidence="1">
    <location>
        <begin position="29"/>
        <end position="194"/>
    </location>
</feature>
<accession>A0ABU1K2I0</accession>
<dbReference type="CDD" id="cd03801">
    <property type="entry name" value="GT4_PimA-like"/>
    <property type="match status" value="1"/>
</dbReference>
<dbReference type="Pfam" id="PF00534">
    <property type="entry name" value="Glycos_transf_1"/>
    <property type="match status" value="1"/>
</dbReference>
<dbReference type="Proteomes" id="UP001257659">
    <property type="component" value="Unassembled WGS sequence"/>
</dbReference>
<dbReference type="InterPro" id="IPR050194">
    <property type="entry name" value="Glycosyltransferase_grp1"/>
</dbReference>
<comment type="caution">
    <text evidence="2">The sequence shown here is derived from an EMBL/GenBank/DDBJ whole genome shotgun (WGS) entry which is preliminary data.</text>
</comment>
<dbReference type="EMBL" id="JAVDQA010000001">
    <property type="protein sequence ID" value="MDR6299816.1"/>
    <property type="molecule type" value="Genomic_DNA"/>
</dbReference>
<dbReference type="PANTHER" id="PTHR45947">
    <property type="entry name" value="SULFOQUINOVOSYL TRANSFERASE SQD2"/>
    <property type="match status" value="1"/>
</dbReference>
<evidence type="ECO:0000313" key="2">
    <source>
        <dbReference type="EMBL" id="MDR6299816.1"/>
    </source>
</evidence>